<keyword evidence="2" id="KW-1185">Reference proteome</keyword>
<sequence length="49" mass="5711">MIYFQEAVAQPMKRRNMSSSGIYSRNPKITTRCSHHFHLGLYLRVAGKK</sequence>
<accession>A0A2H5N4E2</accession>
<evidence type="ECO:0000313" key="1">
    <source>
        <dbReference type="EMBL" id="GAY34942.1"/>
    </source>
</evidence>
<reference evidence="1 2" key="1">
    <citation type="journal article" date="2017" name="Front. Genet.">
        <title>Draft sequencing of the heterozygous diploid genome of Satsuma (Citrus unshiu Marc.) using a hybrid assembly approach.</title>
        <authorList>
            <person name="Shimizu T."/>
            <person name="Tanizawa Y."/>
            <person name="Mochizuki T."/>
            <person name="Nagasaki H."/>
            <person name="Yoshioka T."/>
            <person name="Toyoda A."/>
            <person name="Fujiyama A."/>
            <person name="Kaminuma E."/>
            <person name="Nakamura Y."/>
        </authorList>
    </citation>
    <scope>NUCLEOTIDE SEQUENCE [LARGE SCALE GENOMIC DNA]</scope>
    <source>
        <strain evidence="2">cv. Miyagawa wase</strain>
    </source>
</reference>
<name>A0A2H5N4E2_CITUN</name>
<organism evidence="1 2">
    <name type="scientific">Citrus unshiu</name>
    <name type="common">Satsuma mandarin</name>
    <name type="synonym">Citrus nobilis var. unshiu</name>
    <dbReference type="NCBI Taxonomy" id="55188"/>
    <lineage>
        <taxon>Eukaryota</taxon>
        <taxon>Viridiplantae</taxon>
        <taxon>Streptophyta</taxon>
        <taxon>Embryophyta</taxon>
        <taxon>Tracheophyta</taxon>
        <taxon>Spermatophyta</taxon>
        <taxon>Magnoliopsida</taxon>
        <taxon>eudicotyledons</taxon>
        <taxon>Gunneridae</taxon>
        <taxon>Pentapetalae</taxon>
        <taxon>rosids</taxon>
        <taxon>malvids</taxon>
        <taxon>Sapindales</taxon>
        <taxon>Rutaceae</taxon>
        <taxon>Aurantioideae</taxon>
        <taxon>Citrus</taxon>
    </lineage>
</organism>
<dbReference type="EMBL" id="BDQV01003413">
    <property type="protein sequence ID" value="GAY34942.1"/>
    <property type="molecule type" value="Genomic_DNA"/>
</dbReference>
<evidence type="ECO:0000313" key="2">
    <source>
        <dbReference type="Proteomes" id="UP000236630"/>
    </source>
</evidence>
<comment type="caution">
    <text evidence="1">The sequence shown here is derived from an EMBL/GenBank/DDBJ whole genome shotgun (WGS) entry which is preliminary data.</text>
</comment>
<dbReference type="AlphaFoldDB" id="A0A2H5N4E2"/>
<proteinExistence type="predicted"/>
<gene>
    <name evidence="1" type="ORF">CUMW_282930</name>
</gene>
<protein>
    <submittedName>
        <fullName evidence="1">Uncharacterized protein</fullName>
    </submittedName>
</protein>
<dbReference type="Proteomes" id="UP000236630">
    <property type="component" value="Unassembled WGS sequence"/>
</dbReference>